<evidence type="ECO:0000313" key="2">
    <source>
        <dbReference type="Proteomes" id="UP001333110"/>
    </source>
</evidence>
<dbReference type="EMBL" id="JAUNZN010000002">
    <property type="protein sequence ID" value="KAK4826817.1"/>
    <property type="molecule type" value="Genomic_DNA"/>
</dbReference>
<gene>
    <name evidence="1" type="ORF">QYF61_011625</name>
</gene>
<protein>
    <submittedName>
        <fullName evidence="1">Uncharacterized protein</fullName>
    </submittedName>
</protein>
<organism evidence="1 2">
    <name type="scientific">Mycteria americana</name>
    <name type="common">Wood stork</name>
    <dbReference type="NCBI Taxonomy" id="33587"/>
    <lineage>
        <taxon>Eukaryota</taxon>
        <taxon>Metazoa</taxon>
        <taxon>Chordata</taxon>
        <taxon>Craniata</taxon>
        <taxon>Vertebrata</taxon>
        <taxon>Euteleostomi</taxon>
        <taxon>Archelosauria</taxon>
        <taxon>Archosauria</taxon>
        <taxon>Dinosauria</taxon>
        <taxon>Saurischia</taxon>
        <taxon>Theropoda</taxon>
        <taxon>Coelurosauria</taxon>
        <taxon>Aves</taxon>
        <taxon>Neognathae</taxon>
        <taxon>Neoaves</taxon>
        <taxon>Aequornithes</taxon>
        <taxon>Ciconiiformes</taxon>
        <taxon>Ciconiidae</taxon>
        <taxon>Mycteria</taxon>
    </lineage>
</organism>
<dbReference type="Proteomes" id="UP001333110">
    <property type="component" value="Unassembled WGS sequence"/>
</dbReference>
<sequence>MEAQQSQGLPPAVGWRFWQPWQDLACENLMKFNEAKCKYQYRLGDGWIESSPEERDLGVLVDEELDMSWQCELAAQKANCILGCIQSSLASRSREGILPLYSPLTPLEHCVQTDMNSLELVQSRTTKMVRGLEPLCYGERLRELGLFSLEKRRLRGDLLVAFQCLKGADKKDGDRVFSRACRDWTKGNGFKLAQGRYR</sequence>
<dbReference type="AlphaFoldDB" id="A0AAN7S396"/>
<accession>A0AAN7S396</accession>
<name>A0AAN7S396_MYCAM</name>
<comment type="caution">
    <text evidence="1">The sequence shown here is derived from an EMBL/GenBank/DDBJ whole genome shotgun (WGS) entry which is preliminary data.</text>
</comment>
<evidence type="ECO:0000313" key="1">
    <source>
        <dbReference type="EMBL" id="KAK4826817.1"/>
    </source>
</evidence>
<keyword evidence="2" id="KW-1185">Reference proteome</keyword>
<proteinExistence type="predicted"/>
<dbReference type="PANTHER" id="PTHR33332">
    <property type="entry name" value="REVERSE TRANSCRIPTASE DOMAIN-CONTAINING PROTEIN"/>
    <property type="match status" value="1"/>
</dbReference>
<reference evidence="1 2" key="1">
    <citation type="journal article" date="2023" name="J. Hered.">
        <title>Chromosome-level genome of the wood stork (Mycteria americana) provides insight into avian chromosome evolution.</title>
        <authorList>
            <person name="Flamio R. Jr."/>
            <person name="Ramstad K.M."/>
        </authorList>
    </citation>
    <scope>NUCLEOTIDE SEQUENCE [LARGE SCALE GENOMIC DNA]</scope>
    <source>
        <strain evidence="1">JAX WOST 10</strain>
    </source>
</reference>